<dbReference type="Proteomes" id="UP000610594">
    <property type="component" value="Unassembled WGS sequence"/>
</dbReference>
<sequence length="277" mass="29049">MNPGALLLKITAIGERFTETHVVPLDGLEARVDLCVQGFDALADTLDASLLALDTCIDTSATALENDLDDLSGNIELHASRLAESVGALATLSTQNRSASHDALANLGNAAGTVTAALAVTESASAADATTITDRFSAWAALSDAGADDNQRLSEAVQAAVKRAGEARAAEFAKLQSLCDDVARKVETICSALAKEWTQEIHTLAQGAESLLLSQIRDAVKVDIGGVTDTLDALRRSAEQLSGAIGEDAMRLVDSLSRIIELLDAIKPLIEIMRQLD</sequence>
<reference evidence="1 2" key="1">
    <citation type="submission" date="2019-10" db="EMBL/GenBank/DDBJ databases">
        <title>Taxonomy of Antarctic Massilia spp.: description of Massilia rubra sp. nov., Massilia aquatica sp. nov., Massilia mucilaginosa sp. nov., Massilia frigida sp. nov. isolated from streams, lakes and regoliths.</title>
        <authorList>
            <person name="Holochova P."/>
            <person name="Sedlacek I."/>
            <person name="Kralova S."/>
            <person name="Maslanova I."/>
            <person name="Busse H.-J."/>
            <person name="Stankova E."/>
            <person name="Vrbovska V."/>
            <person name="Kovarovic V."/>
            <person name="Bartak M."/>
            <person name="Svec P."/>
            <person name="Pantucek R."/>
        </authorList>
    </citation>
    <scope>NUCLEOTIDE SEQUENCE [LARGE SCALE GENOMIC DNA]</scope>
    <source>
        <strain evidence="1 2">CCM 8694</strain>
    </source>
</reference>
<keyword evidence="2" id="KW-1185">Reference proteome</keyword>
<protein>
    <recommendedName>
        <fullName evidence="3">Methyl-accepting transducer domain-containing protein</fullName>
    </recommendedName>
</protein>
<organism evidence="1 2">
    <name type="scientific">Massilia genomosp. 1</name>
    <dbReference type="NCBI Taxonomy" id="2609280"/>
    <lineage>
        <taxon>Bacteria</taxon>
        <taxon>Pseudomonadati</taxon>
        <taxon>Pseudomonadota</taxon>
        <taxon>Betaproteobacteria</taxon>
        <taxon>Burkholderiales</taxon>
        <taxon>Oxalobacteraceae</taxon>
        <taxon>Telluria group</taxon>
        <taxon>Massilia</taxon>
    </lineage>
</organism>
<evidence type="ECO:0000313" key="2">
    <source>
        <dbReference type="Proteomes" id="UP000610594"/>
    </source>
</evidence>
<dbReference type="EMBL" id="WHJF01000028">
    <property type="protein sequence ID" value="NHZ63216.1"/>
    <property type="molecule type" value="Genomic_DNA"/>
</dbReference>
<evidence type="ECO:0008006" key="3">
    <source>
        <dbReference type="Google" id="ProtNLM"/>
    </source>
</evidence>
<proteinExistence type="predicted"/>
<name>A0ABX0MS77_9BURK</name>
<comment type="caution">
    <text evidence="1">The sequence shown here is derived from an EMBL/GenBank/DDBJ whole genome shotgun (WGS) entry which is preliminary data.</text>
</comment>
<dbReference type="RefSeq" id="WP_167237333.1">
    <property type="nucleotide sequence ID" value="NZ_WHJF01000028.1"/>
</dbReference>
<gene>
    <name evidence="1" type="ORF">F1735_13025</name>
</gene>
<evidence type="ECO:0000313" key="1">
    <source>
        <dbReference type="EMBL" id="NHZ63216.1"/>
    </source>
</evidence>
<accession>A0ABX0MS77</accession>